<sequence>MRIDQAEGDEYPLYEGGAYRGSYEYGGKIRATNIVNPDILGKYENVMGAVKGSNILHETLESFIGAVLFPGSPAAITESDKNKGYYEAHDLAKYIDPRYKDSDGFSLIQSSSRTFIDKNNVTLTDEFSLRNKKTGVVTSIGSYSGTYKNLKKKQ</sequence>
<name>A0A2M9C6H1_9FLAO</name>
<dbReference type="EMBL" id="PGFD01000001">
    <property type="protein sequence ID" value="PJJ66396.1"/>
    <property type="molecule type" value="Genomic_DNA"/>
</dbReference>
<gene>
    <name evidence="1" type="ORF">CLV73_0373</name>
</gene>
<comment type="caution">
    <text evidence="1">The sequence shown here is derived from an EMBL/GenBank/DDBJ whole genome shotgun (WGS) entry which is preliminary data.</text>
</comment>
<proteinExistence type="predicted"/>
<reference evidence="1 2" key="1">
    <citation type="submission" date="2017-11" db="EMBL/GenBank/DDBJ databases">
        <title>Genomic Encyclopedia of Archaeal and Bacterial Type Strains, Phase II (KMG-II): From Individual Species to Whole Genera.</title>
        <authorList>
            <person name="Goeker M."/>
        </authorList>
    </citation>
    <scope>NUCLEOTIDE SEQUENCE [LARGE SCALE GENOMIC DNA]</scope>
    <source>
        <strain evidence="1 2">DSM 27617</strain>
    </source>
</reference>
<evidence type="ECO:0000313" key="1">
    <source>
        <dbReference type="EMBL" id="PJJ66396.1"/>
    </source>
</evidence>
<keyword evidence="2" id="KW-1185">Reference proteome</keyword>
<protein>
    <submittedName>
        <fullName evidence="1">Uncharacterized protein</fullName>
    </submittedName>
</protein>
<dbReference type="AlphaFoldDB" id="A0A2M9C6H1"/>
<dbReference type="RefSeq" id="WP_100375193.1">
    <property type="nucleotide sequence ID" value="NZ_PGFD01000001.1"/>
</dbReference>
<dbReference type="Proteomes" id="UP000228740">
    <property type="component" value="Unassembled WGS sequence"/>
</dbReference>
<evidence type="ECO:0000313" key="2">
    <source>
        <dbReference type="Proteomes" id="UP000228740"/>
    </source>
</evidence>
<organism evidence="1 2">
    <name type="scientific">Chryseobacterium geocarposphaerae</name>
    <dbReference type="NCBI Taxonomy" id="1416776"/>
    <lineage>
        <taxon>Bacteria</taxon>
        <taxon>Pseudomonadati</taxon>
        <taxon>Bacteroidota</taxon>
        <taxon>Flavobacteriia</taxon>
        <taxon>Flavobacteriales</taxon>
        <taxon>Weeksellaceae</taxon>
        <taxon>Chryseobacterium group</taxon>
        <taxon>Chryseobacterium</taxon>
    </lineage>
</organism>
<accession>A0A2M9C6H1</accession>